<feature type="region of interest" description="Disordered" evidence="1">
    <location>
        <begin position="90"/>
        <end position="138"/>
    </location>
</feature>
<evidence type="ECO:0000256" key="2">
    <source>
        <dbReference type="SAM" id="Phobius"/>
    </source>
</evidence>
<dbReference type="Gene3D" id="3.30.505.20">
    <property type="match status" value="1"/>
</dbReference>
<evidence type="ECO:0000313" key="3">
    <source>
        <dbReference type="EMBL" id="MBD8012429.1"/>
    </source>
</evidence>
<organism evidence="3 4">
    <name type="scientific">Microbacterium commune</name>
    <dbReference type="NCBI Taxonomy" id="2762219"/>
    <lineage>
        <taxon>Bacteria</taxon>
        <taxon>Bacillati</taxon>
        <taxon>Actinomycetota</taxon>
        <taxon>Actinomycetes</taxon>
        <taxon>Micrococcales</taxon>
        <taxon>Microbacteriaceae</taxon>
        <taxon>Microbacterium</taxon>
    </lineage>
</organism>
<dbReference type="EMBL" id="JACSPX010000001">
    <property type="protein sequence ID" value="MBD8012429.1"/>
    <property type="molecule type" value="Genomic_DNA"/>
</dbReference>
<dbReference type="RefSeq" id="WP_191712833.1">
    <property type="nucleotide sequence ID" value="NZ_JACSPX010000001.1"/>
</dbReference>
<accession>A0ABR8W5Y2</accession>
<feature type="transmembrane region" description="Helical" evidence="2">
    <location>
        <begin position="65"/>
        <end position="90"/>
    </location>
</feature>
<evidence type="ECO:0000256" key="1">
    <source>
        <dbReference type="SAM" id="MobiDB-lite"/>
    </source>
</evidence>
<comment type="caution">
    <text evidence="3">The sequence shown here is derived from an EMBL/GenBank/DDBJ whole genome shotgun (WGS) entry which is preliminary data.</text>
</comment>
<gene>
    <name evidence="3" type="ORF">H9633_08965</name>
</gene>
<feature type="region of interest" description="Disordered" evidence="1">
    <location>
        <begin position="1"/>
        <end position="60"/>
    </location>
</feature>
<dbReference type="Proteomes" id="UP000611521">
    <property type="component" value="Unassembled WGS sequence"/>
</dbReference>
<sequence>MDNDEKTPAPSDDPAGRDADHPAGAAVEAPTERLDDAVAPAPAGSPAADAPSEVKSPARSRNRRILIGAGAALALLAFGGGAFAIGAAVADDDDDRPGIHAPGSRDADERGGRPGNGSDDDRRDDDAQPGDAGAVSVPVNAAALRTAAETAIEHASAEGITSIEVERGGYDIDARLADGTGVDLFVTAEGAVRERGRDDASDDDGDDPLIDLAQLGDILAAAQSAARDEGATETAFHALSTSSSGAVYEVELLGGDRTDVEVELDAELGVVRVDVDS</sequence>
<evidence type="ECO:0008006" key="5">
    <source>
        <dbReference type="Google" id="ProtNLM"/>
    </source>
</evidence>
<keyword evidence="2" id="KW-0812">Transmembrane</keyword>
<evidence type="ECO:0000313" key="4">
    <source>
        <dbReference type="Proteomes" id="UP000611521"/>
    </source>
</evidence>
<keyword evidence="4" id="KW-1185">Reference proteome</keyword>
<feature type="compositionally biased region" description="Low complexity" evidence="1">
    <location>
        <begin position="37"/>
        <end position="51"/>
    </location>
</feature>
<keyword evidence="2" id="KW-0472">Membrane</keyword>
<name>A0ABR8W5Y2_9MICO</name>
<reference evidence="3 4" key="1">
    <citation type="submission" date="2020-08" db="EMBL/GenBank/DDBJ databases">
        <title>A Genomic Blueprint of the Chicken Gut Microbiome.</title>
        <authorList>
            <person name="Gilroy R."/>
            <person name="Ravi A."/>
            <person name="Getino M."/>
            <person name="Pursley I."/>
            <person name="Horton D.L."/>
            <person name="Alikhan N.-F."/>
            <person name="Baker D."/>
            <person name="Gharbi K."/>
            <person name="Hall N."/>
            <person name="Watson M."/>
            <person name="Adriaenssens E.M."/>
            <person name="Foster-Nyarko E."/>
            <person name="Jarju S."/>
            <person name="Secka A."/>
            <person name="Antonio M."/>
            <person name="Oren A."/>
            <person name="Chaudhuri R."/>
            <person name="La Ragione R.M."/>
            <person name="Hildebrand F."/>
            <person name="Pallen M.J."/>
        </authorList>
    </citation>
    <scope>NUCLEOTIDE SEQUENCE [LARGE SCALE GENOMIC DNA]</scope>
    <source>
        <strain evidence="3 4">Re1</strain>
    </source>
</reference>
<feature type="compositionally biased region" description="Basic and acidic residues" evidence="1">
    <location>
        <begin position="103"/>
        <end position="112"/>
    </location>
</feature>
<keyword evidence="2" id="KW-1133">Transmembrane helix</keyword>
<proteinExistence type="predicted"/>
<protein>
    <recommendedName>
        <fullName evidence="5">Peptidase propeptide and YPEB domain-containing protein</fullName>
    </recommendedName>
</protein>